<dbReference type="SUPFAM" id="SSF53271">
    <property type="entry name" value="PRTase-like"/>
    <property type="match status" value="1"/>
</dbReference>
<dbReference type="CDD" id="cd06223">
    <property type="entry name" value="PRTases_typeI"/>
    <property type="match status" value="1"/>
</dbReference>
<comment type="caution">
    <text evidence="2">The sequence shown here is derived from an EMBL/GenBank/DDBJ whole genome shotgun (WGS) entry which is preliminary data.</text>
</comment>
<dbReference type="GO" id="GO:0004588">
    <property type="term" value="F:orotate phosphoribosyltransferase activity"/>
    <property type="evidence" value="ECO:0007669"/>
    <property type="project" value="UniProtKB-EC"/>
</dbReference>
<organism evidence="2 3">
    <name type="scientific">Thermomonospora cellulosilytica</name>
    <dbReference type="NCBI Taxonomy" id="1411118"/>
    <lineage>
        <taxon>Bacteria</taxon>
        <taxon>Bacillati</taxon>
        <taxon>Actinomycetota</taxon>
        <taxon>Actinomycetes</taxon>
        <taxon>Streptosporangiales</taxon>
        <taxon>Thermomonosporaceae</taxon>
        <taxon>Thermomonospora</taxon>
    </lineage>
</organism>
<name>A0A7W3R9H0_9ACTN</name>
<proteinExistence type="predicted"/>
<dbReference type="InterPro" id="IPR000836">
    <property type="entry name" value="PRTase_dom"/>
</dbReference>
<dbReference type="Proteomes" id="UP000539313">
    <property type="component" value="Unassembled WGS sequence"/>
</dbReference>
<reference evidence="2 3" key="1">
    <citation type="submission" date="2020-08" db="EMBL/GenBank/DDBJ databases">
        <title>Sequencing the genomes of 1000 actinobacteria strains.</title>
        <authorList>
            <person name="Klenk H.-P."/>
        </authorList>
    </citation>
    <scope>NUCLEOTIDE SEQUENCE [LARGE SCALE GENOMIC DNA]</scope>
    <source>
        <strain evidence="2 3">DSM 45823</strain>
    </source>
</reference>
<dbReference type="InterPro" id="IPR029057">
    <property type="entry name" value="PRTase-like"/>
</dbReference>
<sequence length="194" mass="20797">MRDEPLSMIGARRGHFRLESGHHGDLWLEVDALFRRPARLRPAIGSLARRLAAHDVEVVCGPLSGGAFVAQMVALELDAEFCYTERIAVPQAGALYSARYRLPPEFAVNGRRVAVVDDVINAGSAVRATLSALHDAQAVPMAIGALLMLGRNAATLAKDHGLALEAVADLDNTLWPPQNYPLCATGTPLEDLIA</sequence>
<evidence type="ECO:0000313" key="2">
    <source>
        <dbReference type="EMBL" id="MBA9005353.1"/>
    </source>
</evidence>
<dbReference type="Pfam" id="PF00156">
    <property type="entry name" value="Pribosyltran"/>
    <property type="match status" value="1"/>
</dbReference>
<dbReference type="AlphaFoldDB" id="A0A7W3R9H0"/>
<dbReference type="RefSeq" id="WP_182706559.1">
    <property type="nucleotide sequence ID" value="NZ_JACJII010000001.1"/>
</dbReference>
<dbReference type="EMBL" id="JACJII010000001">
    <property type="protein sequence ID" value="MBA9005353.1"/>
    <property type="molecule type" value="Genomic_DNA"/>
</dbReference>
<protein>
    <submittedName>
        <fullName evidence="2">Orotate phosphoribosyltransferase</fullName>
        <ecNumber evidence="2">2.4.2.10</ecNumber>
    </submittedName>
</protein>
<evidence type="ECO:0000259" key="1">
    <source>
        <dbReference type="Pfam" id="PF00156"/>
    </source>
</evidence>
<dbReference type="EC" id="2.4.2.10" evidence="2"/>
<feature type="domain" description="Phosphoribosyltransferase" evidence="1">
    <location>
        <begin position="55"/>
        <end position="160"/>
    </location>
</feature>
<keyword evidence="3" id="KW-1185">Reference proteome</keyword>
<evidence type="ECO:0000313" key="3">
    <source>
        <dbReference type="Proteomes" id="UP000539313"/>
    </source>
</evidence>
<accession>A0A7W3R9H0</accession>
<gene>
    <name evidence="2" type="ORF">HNR21_004235</name>
</gene>
<keyword evidence="2" id="KW-0808">Transferase</keyword>
<dbReference type="Gene3D" id="3.40.50.2020">
    <property type="match status" value="1"/>
</dbReference>
<keyword evidence="2" id="KW-0328">Glycosyltransferase</keyword>